<dbReference type="Proteomes" id="UP000232688">
    <property type="component" value="Unassembled WGS sequence"/>
</dbReference>
<gene>
    <name evidence="2" type="ORF">RhiirA1_407313</name>
    <name evidence="1" type="ORF">RhiirA5_350877</name>
</gene>
<dbReference type="AlphaFoldDB" id="A0A2I1FBD2"/>
<name>A0A2I1FBD2_9GLOM</name>
<dbReference type="Proteomes" id="UP000232722">
    <property type="component" value="Unassembled WGS sequence"/>
</dbReference>
<dbReference type="VEuPathDB" id="FungiDB:RhiirA1_407313"/>
<dbReference type="OrthoDB" id="2466464at2759"/>
<dbReference type="EMBL" id="LLXH01000019">
    <property type="protein sequence ID" value="PKC75617.1"/>
    <property type="molecule type" value="Genomic_DNA"/>
</dbReference>
<reference evidence="1 4" key="1">
    <citation type="submission" date="2016-04" db="EMBL/GenBank/DDBJ databases">
        <title>Genome analyses suggest a sexual origin of heterokaryosis in a supposedly ancient asexual fungus.</title>
        <authorList>
            <person name="Ropars J."/>
            <person name="Sedzielewska K."/>
            <person name="Noel J."/>
            <person name="Charron P."/>
            <person name="Farinelli L."/>
            <person name="Marton T."/>
            <person name="Kruger M."/>
            <person name="Pelin A."/>
            <person name="Brachmann A."/>
            <person name="Corradi N."/>
        </authorList>
    </citation>
    <scope>NUCLEOTIDE SEQUENCE [LARGE SCALE GENOMIC DNA]</scope>
    <source>
        <strain evidence="1 4">A5</strain>
    </source>
</reference>
<organism evidence="1 4">
    <name type="scientific">Rhizophagus irregularis</name>
    <dbReference type="NCBI Taxonomy" id="588596"/>
    <lineage>
        <taxon>Eukaryota</taxon>
        <taxon>Fungi</taxon>
        <taxon>Fungi incertae sedis</taxon>
        <taxon>Mucoromycota</taxon>
        <taxon>Glomeromycotina</taxon>
        <taxon>Glomeromycetes</taxon>
        <taxon>Glomerales</taxon>
        <taxon>Glomeraceae</taxon>
        <taxon>Rhizophagus</taxon>
    </lineage>
</organism>
<accession>A0A2I1FBD2</accession>
<reference evidence="2 3" key="3">
    <citation type="submission" date="2017-10" db="EMBL/GenBank/DDBJ databases">
        <title>Extensive intraspecific genome diversity in a model arbuscular mycorrhizal fungus.</title>
        <authorList>
            <person name="Chen E.C.H."/>
            <person name="Morin E."/>
            <person name="Baudet D."/>
            <person name="Noel J."/>
            <person name="Ndikumana S."/>
            <person name="Charron P."/>
            <person name="St-Onge C."/>
            <person name="Giorgi J."/>
            <person name="Grigoriev I.V."/>
            <person name="Roux C."/>
            <person name="Martin F.M."/>
            <person name="Corradi N."/>
        </authorList>
    </citation>
    <scope>NUCLEOTIDE SEQUENCE [LARGE SCALE GENOMIC DNA]</scope>
    <source>
        <strain evidence="2 3">A1</strain>
    </source>
</reference>
<proteinExistence type="predicted"/>
<reference evidence="1 4" key="2">
    <citation type="submission" date="2017-09" db="EMBL/GenBank/DDBJ databases">
        <title>Extensive intraspecific genome diversity in a model arbuscular mycorrhizal fungus.</title>
        <authorList>
            <person name="Chen E.C."/>
            <person name="Morin E."/>
            <person name="Beaudet D."/>
            <person name="Noel J."/>
            <person name="Ndikumana S."/>
            <person name="Charron P."/>
            <person name="St-Onge C."/>
            <person name="Giorgi J."/>
            <person name="Grigoriev I.V."/>
            <person name="Roux C."/>
            <person name="Martin F.M."/>
            <person name="Corradi N."/>
        </authorList>
    </citation>
    <scope>NUCLEOTIDE SEQUENCE [LARGE SCALE GENOMIC DNA]</scope>
    <source>
        <strain evidence="1 4">A5</strain>
    </source>
</reference>
<evidence type="ECO:0000313" key="3">
    <source>
        <dbReference type="Proteomes" id="UP000232688"/>
    </source>
</evidence>
<evidence type="ECO:0000313" key="4">
    <source>
        <dbReference type="Proteomes" id="UP000232722"/>
    </source>
</evidence>
<comment type="caution">
    <text evidence="1">The sequence shown here is derived from an EMBL/GenBank/DDBJ whole genome shotgun (WGS) entry which is preliminary data.</text>
</comment>
<dbReference type="EMBL" id="LLXJ01000158">
    <property type="protein sequence ID" value="PKC13959.1"/>
    <property type="molecule type" value="Genomic_DNA"/>
</dbReference>
<sequence length="84" mass="9736">MYEDYEDDISLTDCVHRSSHRNFFHGLIHYLNIDGRVSIPALIGLNILEIVIQLRNVINMTFPNLFTQVKQAHNAIVTTNRIKN</sequence>
<feature type="non-terminal residue" evidence="1">
    <location>
        <position position="84"/>
    </location>
</feature>
<reference evidence="2 3" key="4">
    <citation type="submission" date="2017-10" db="EMBL/GenBank/DDBJ databases">
        <title>Genome analyses suggest a sexual origin of heterokaryosis in a supposedly ancient asexual fungus.</title>
        <authorList>
            <person name="Corradi N."/>
            <person name="Sedzielewska K."/>
            <person name="Noel J."/>
            <person name="Charron P."/>
            <person name="Farinelli L."/>
            <person name="Marton T."/>
            <person name="Kruger M."/>
            <person name="Pelin A."/>
            <person name="Brachmann A."/>
            <person name="Corradi N."/>
        </authorList>
    </citation>
    <scope>NUCLEOTIDE SEQUENCE [LARGE SCALE GENOMIC DNA]</scope>
    <source>
        <strain evidence="2 3">A1</strain>
    </source>
</reference>
<protein>
    <submittedName>
        <fullName evidence="1">Uncharacterized protein</fullName>
    </submittedName>
</protein>
<evidence type="ECO:0000313" key="2">
    <source>
        <dbReference type="EMBL" id="PKC75617.1"/>
    </source>
</evidence>
<evidence type="ECO:0000313" key="1">
    <source>
        <dbReference type="EMBL" id="PKC13959.1"/>
    </source>
</evidence>